<dbReference type="Pfam" id="PF07081">
    <property type="entry name" value="DUF1349"/>
    <property type="match status" value="1"/>
</dbReference>
<dbReference type="EMBL" id="JABCKI010000561">
    <property type="protein sequence ID" value="KAG5650094.1"/>
    <property type="molecule type" value="Genomic_DNA"/>
</dbReference>
<dbReference type="SUPFAM" id="SSF49899">
    <property type="entry name" value="Concanavalin A-like lectins/glucanases"/>
    <property type="match status" value="1"/>
</dbReference>
<dbReference type="InterPro" id="IPR013320">
    <property type="entry name" value="ConA-like_dom_sf"/>
</dbReference>
<dbReference type="OrthoDB" id="42525at2759"/>
<accession>A0A9P7GGD4</accession>
<comment type="caution">
    <text evidence="1">The sequence shown here is derived from an EMBL/GenBank/DDBJ whole genome shotgun (WGS) entry which is preliminary data.</text>
</comment>
<dbReference type="Proteomes" id="UP000717328">
    <property type="component" value="Unassembled WGS sequence"/>
</dbReference>
<dbReference type="InterPro" id="IPR009784">
    <property type="entry name" value="DUF1349"/>
</dbReference>
<sequence length="203" mass="21720">MSPPTSFPFPFTIAPDTDLWLKPAPINGPPTSLPLISTSQPTFYVAVPLASFVRAAVTVSFLPQVLYDQAGLALLFPRDTSKWVKGGLEYVDGVAQRSVVVTTGGGKGADWSVSPPAPGTADATGRVRTVVEFEREEEGTGTSLFIKIGGEIVREVTWAFSAPGDAKEELWVGFYGARPAKPEVAGNFAVSVEKWELDVKKGY</sequence>
<dbReference type="PANTHER" id="PTHR35332:SF2">
    <property type="entry name" value="REGULATION OF ENOLASE PROTEIN 1"/>
    <property type="match status" value="1"/>
</dbReference>
<dbReference type="Gene3D" id="2.60.120.200">
    <property type="match status" value="1"/>
</dbReference>
<keyword evidence="2" id="KW-1185">Reference proteome</keyword>
<organism evidence="1 2">
    <name type="scientific">Sphagnurus paluster</name>
    <dbReference type="NCBI Taxonomy" id="117069"/>
    <lineage>
        <taxon>Eukaryota</taxon>
        <taxon>Fungi</taxon>
        <taxon>Dikarya</taxon>
        <taxon>Basidiomycota</taxon>
        <taxon>Agaricomycotina</taxon>
        <taxon>Agaricomycetes</taxon>
        <taxon>Agaricomycetidae</taxon>
        <taxon>Agaricales</taxon>
        <taxon>Tricholomatineae</taxon>
        <taxon>Lyophyllaceae</taxon>
        <taxon>Sphagnurus</taxon>
    </lineage>
</organism>
<evidence type="ECO:0000313" key="2">
    <source>
        <dbReference type="Proteomes" id="UP000717328"/>
    </source>
</evidence>
<proteinExistence type="predicted"/>
<reference evidence="1" key="2">
    <citation type="submission" date="2021-10" db="EMBL/GenBank/DDBJ databases">
        <title>Phylogenomics reveals ancestral predisposition of the termite-cultivated fungus Termitomyces towards a domesticated lifestyle.</title>
        <authorList>
            <person name="Auxier B."/>
            <person name="Grum-Grzhimaylo A."/>
            <person name="Cardenas M.E."/>
            <person name="Lodge J.D."/>
            <person name="Laessoe T."/>
            <person name="Pedersen O."/>
            <person name="Smith M.E."/>
            <person name="Kuyper T.W."/>
            <person name="Franco-Molano E.A."/>
            <person name="Baroni T.J."/>
            <person name="Aanen D.K."/>
        </authorList>
    </citation>
    <scope>NUCLEOTIDE SEQUENCE</scope>
    <source>
        <strain evidence="1">D49</strain>
    </source>
</reference>
<evidence type="ECO:0000313" key="1">
    <source>
        <dbReference type="EMBL" id="KAG5650094.1"/>
    </source>
</evidence>
<name>A0A9P7GGD4_9AGAR</name>
<gene>
    <name evidence="1" type="ORF">H0H81_000790</name>
</gene>
<protein>
    <submittedName>
        <fullName evidence="1">Uncharacterized protein</fullName>
    </submittedName>
</protein>
<dbReference type="PANTHER" id="PTHR35332">
    <property type="entry name" value="REGULATION OF ENOLASE PROTEIN 1"/>
    <property type="match status" value="1"/>
</dbReference>
<dbReference type="AlphaFoldDB" id="A0A9P7GGD4"/>
<reference evidence="1" key="1">
    <citation type="submission" date="2021-02" db="EMBL/GenBank/DDBJ databases">
        <authorList>
            <person name="Nieuwenhuis M."/>
            <person name="Van De Peppel L.J.J."/>
        </authorList>
    </citation>
    <scope>NUCLEOTIDE SEQUENCE</scope>
    <source>
        <strain evidence="1">D49</strain>
    </source>
</reference>